<dbReference type="AlphaFoldDB" id="A0A1H0K0H9"/>
<dbReference type="OrthoDB" id="9776609at2"/>
<protein>
    <submittedName>
        <fullName evidence="3">Uncharacterized iron-regulated membrane protein</fullName>
    </submittedName>
</protein>
<evidence type="ECO:0000256" key="2">
    <source>
        <dbReference type="SAM" id="Phobius"/>
    </source>
</evidence>
<organism evidence="3 4">
    <name type="scientific">Paracidovorax cattleyae</name>
    <dbReference type="NCBI Taxonomy" id="80868"/>
    <lineage>
        <taxon>Bacteria</taxon>
        <taxon>Pseudomonadati</taxon>
        <taxon>Pseudomonadota</taxon>
        <taxon>Betaproteobacteria</taxon>
        <taxon>Burkholderiales</taxon>
        <taxon>Comamonadaceae</taxon>
        <taxon>Paracidovorax</taxon>
    </lineage>
</organism>
<evidence type="ECO:0000313" key="3">
    <source>
        <dbReference type="EMBL" id="SDO49243.1"/>
    </source>
</evidence>
<dbReference type="PANTHER" id="PTHR34219:SF4">
    <property type="entry name" value="PEPSY DOMAIN-CONTAINING PROTEIN"/>
    <property type="match status" value="1"/>
</dbReference>
<keyword evidence="4" id="KW-1185">Reference proteome</keyword>
<accession>A0A1H0K0H9</accession>
<feature type="transmembrane region" description="Helical" evidence="2">
    <location>
        <begin position="160"/>
        <end position="178"/>
    </location>
</feature>
<sequence length="562" mass="60686">MTAPAKDTARTKAAPEREGFRQAMSWVHTWAGLVLGWLLFAIFATGTLSFFKSEFNLWMRPEMHGLAPASANVADRAQAALHRHAPGVTQWIMRLPDERLPAVTVLWRDSAKGRFQTLLMDPATGESIGTRDTMGGEFFYRFHFELRTANQSRWALEGRWIVGVATLLMFIALLTGVVTHRRIFKDFFTFRPTKGGQRAWLDAHNVSGVLALPFYLVITFSGLMIFHTLYMPAGIAAAYATPKGTDSQAYFAEMQGDEPGARSARRARGAASEAAAPLPPLDLATMVAGAHRTWGDARIGNISARRDADGTVVEVTRHDGDRLQYGPARLRFDGATARQLALIDPQTPAIKTYRVIYGLHLARFAGPGMRWALFGFGVLGSLMIASGLVLWSVKRRAQSQRRSADAGLPFGERLVASLNVGLMGGLPLAVAAFLAANRLLPVSTPARADAELAWFFGTWGLGLAIGVLRPDRRGWALLLGAAGALFAALPAINAATTSAHLGVTLPAGEWAWAGMDLSFLAAGLVFCAMARHLLRRRAPAAPKAARTPPPASRDGTTPAQGA</sequence>
<gene>
    <name evidence="3" type="ORF">SAMN04489708_10131</name>
</gene>
<feature type="transmembrane region" description="Helical" evidence="2">
    <location>
        <begin position="371"/>
        <end position="393"/>
    </location>
</feature>
<dbReference type="Pfam" id="PF03929">
    <property type="entry name" value="PepSY_TM"/>
    <property type="match status" value="1"/>
</dbReference>
<dbReference type="Proteomes" id="UP000199317">
    <property type="component" value="Unassembled WGS sequence"/>
</dbReference>
<feature type="transmembrane region" description="Helical" evidence="2">
    <location>
        <begin position="199"/>
        <end position="226"/>
    </location>
</feature>
<feature type="transmembrane region" description="Helical" evidence="2">
    <location>
        <begin position="475"/>
        <end position="492"/>
    </location>
</feature>
<dbReference type="EMBL" id="FNJL01000001">
    <property type="protein sequence ID" value="SDO49243.1"/>
    <property type="molecule type" value="Genomic_DNA"/>
</dbReference>
<feature type="transmembrane region" description="Helical" evidence="2">
    <location>
        <begin position="452"/>
        <end position="468"/>
    </location>
</feature>
<keyword evidence="2" id="KW-0472">Membrane</keyword>
<evidence type="ECO:0000313" key="4">
    <source>
        <dbReference type="Proteomes" id="UP000199317"/>
    </source>
</evidence>
<feature type="region of interest" description="Disordered" evidence="1">
    <location>
        <begin position="539"/>
        <end position="562"/>
    </location>
</feature>
<keyword evidence="2" id="KW-0812">Transmembrane</keyword>
<proteinExistence type="predicted"/>
<name>A0A1H0K0H9_9BURK</name>
<feature type="transmembrane region" description="Helical" evidence="2">
    <location>
        <begin position="414"/>
        <end position="440"/>
    </location>
</feature>
<dbReference type="PANTHER" id="PTHR34219">
    <property type="entry name" value="IRON-REGULATED INNER MEMBRANE PROTEIN-RELATED"/>
    <property type="match status" value="1"/>
</dbReference>
<keyword evidence="2" id="KW-1133">Transmembrane helix</keyword>
<dbReference type="InterPro" id="IPR005625">
    <property type="entry name" value="PepSY-ass_TM"/>
</dbReference>
<feature type="transmembrane region" description="Helical" evidence="2">
    <location>
        <begin position="30"/>
        <end position="51"/>
    </location>
</feature>
<evidence type="ECO:0000256" key="1">
    <source>
        <dbReference type="SAM" id="MobiDB-lite"/>
    </source>
</evidence>
<reference evidence="4" key="1">
    <citation type="submission" date="2016-10" db="EMBL/GenBank/DDBJ databases">
        <authorList>
            <person name="Varghese N."/>
            <person name="Submissions S."/>
        </authorList>
    </citation>
    <scope>NUCLEOTIDE SEQUENCE [LARGE SCALE GENOMIC DNA]</scope>
    <source>
        <strain evidence="4">DSM 17101</strain>
    </source>
</reference>
<feature type="transmembrane region" description="Helical" evidence="2">
    <location>
        <begin position="512"/>
        <end position="534"/>
    </location>
</feature>
<dbReference type="RefSeq" id="WP_092831702.1">
    <property type="nucleotide sequence ID" value="NZ_FNJL01000001.1"/>
</dbReference>